<evidence type="ECO:0000313" key="2">
    <source>
        <dbReference type="EMBL" id="XCB20297.1"/>
    </source>
</evidence>
<dbReference type="InterPro" id="IPR011856">
    <property type="entry name" value="tRNA_endonuc-like_dom_sf"/>
</dbReference>
<keyword evidence="2" id="KW-0255">Endonuclease</keyword>
<dbReference type="EMBL" id="CP132937">
    <property type="protein sequence ID" value="XCB20297.1"/>
    <property type="molecule type" value="Genomic_DNA"/>
</dbReference>
<dbReference type="Gene3D" id="3.40.1350.10">
    <property type="match status" value="1"/>
</dbReference>
<dbReference type="GO" id="GO:0003677">
    <property type="term" value="F:DNA binding"/>
    <property type="evidence" value="ECO:0007669"/>
    <property type="project" value="InterPro"/>
</dbReference>
<reference evidence="2" key="1">
    <citation type="submission" date="2023-08" db="EMBL/GenBank/DDBJ databases">
        <authorList>
            <person name="Messyasz A."/>
            <person name="Mannisto M.K."/>
            <person name="Kerkhof L.J."/>
            <person name="Haggblom M."/>
        </authorList>
    </citation>
    <scope>NUCLEOTIDE SEQUENCE</scope>
    <source>
        <strain evidence="2">M8UP39</strain>
        <plasmid evidence="2">unnamed</plasmid>
    </source>
</reference>
<dbReference type="KEGG" id="tgi:RBB81_00300"/>
<geneLocation type="plasmid" evidence="2">
    <name>unnamed</name>
</geneLocation>
<protein>
    <submittedName>
        <fullName evidence="2">Restriction endonuclease</fullName>
        <ecNumber evidence="2">3.1.21.-</ecNumber>
    </submittedName>
</protein>
<keyword evidence="2" id="KW-0540">Nuclease</keyword>
<sequence length="395" mass="44657">MSTLEAALQRFEATEANLEKLEKLWEKIFALIPSGPAFGAPADYDELCLAFQGILPALPAIGGVRVEDRLFDYDDIGRMRIDVLEIGEIDAQVSVENSLEEQGKKLREYRFLLNAKRRELVRGRLLALIDEVDEILRLLIPSVDGAPINQHVQEPNWSRLKEAIEEIATLLGSNPKPPRWNELSRHLYFGMIGDLTDIHTMDWPAVKGGLRVGVYGEHDPVPVGVADLDDIVAARPQGPVTSRLNWSALTDEEFERLMYSLIGETPGYENPQWLQQTHAADRGRDLSVVRVEIDPLEGVRRHRIIIQCKHWQSRSVAVGDVSDVRSQMELWQPPRVDGLIIATTGRFTADAIALIEQHNQADRALHISMWPDSHLERLLAARPHLIGEFRLRQAR</sequence>
<reference evidence="2" key="2">
    <citation type="journal article" date="2024" name="Environ. Microbiol.">
        <title>Genome analysis and description of Tunturibacter gen. nov. expands the diversity of Terriglobia in tundra soils.</title>
        <authorList>
            <person name="Messyasz A."/>
            <person name="Mannisto M.K."/>
            <person name="Kerkhof L.J."/>
            <person name="Haggblom M.M."/>
        </authorList>
    </citation>
    <scope>NUCLEOTIDE SEQUENCE</scope>
    <source>
        <strain evidence="2">M8UP39</strain>
    </source>
</reference>
<dbReference type="InterPro" id="IPR011335">
    <property type="entry name" value="Restrct_endonuc-II-like"/>
</dbReference>
<dbReference type="EC" id="3.1.21.-" evidence="2"/>
<proteinExistence type="predicted"/>
<evidence type="ECO:0000259" key="1">
    <source>
        <dbReference type="Pfam" id="PF04471"/>
    </source>
</evidence>
<keyword evidence="2" id="KW-0378">Hydrolase</keyword>
<name>A0AAU7YUL1_9BACT</name>
<feature type="domain" description="Restriction endonuclease type IV Mrr" evidence="1">
    <location>
        <begin position="248"/>
        <end position="370"/>
    </location>
</feature>
<dbReference type="GO" id="GO:0004519">
    <property type="term" value="F:endonuclease activity"/>
    <property type="evidence" value="ECO:0007669"/>
    <property type="project" value="UniProtKB-KW"/>
</dbReference>
<accession>A0AAU7YUL1</accession>
<dbReference type="RefSeq" id="WP_353070751.1">
    <property type="nucleotide sequence ID" value="NZ_CP132937.1"/>
</dbReference>
<dbReference type="GO" id="GO:0009307">
    <property type="term" value="P:DNA restriction-modification system"/>
    <property type="evidence" value="ECO:0007669"/>
    <property type="project" value="InterPro"/>
</dbReference>
<dbReference type="AlphaFoldDB" id="A0AAU7YUL1"/>
<dbReference type="SUPFAM" id="SSF52980">
    <property type="entry name" value="Restriction endonuclease-like"/>
    <property type="match status" value="1"/>
</dbReference>
<dbReference type="InterPro" id="IPR007560">
    <property type="entry name" value="Restrct_endonuc_IV_Mrr"/>
</dbReference>
<dbReference type="Pfam" id="PF04471">
    <property type="entry name" value="Mrr_cat"/>
    <property type="match status" value="1"/>
</dbReference>
<keyword evidence="2" id="KW-0614">Plasmid</keyword>
<dbReference type="GO" id="GO:0016787">
    <property type="term" value="F:hydrolase activity"/>
    <property type="evidence" value="ECO:0007669"/>
    <property type="project" value="UniProtKB-KW"/>
</dbReference>
<gene>
    <name evidence="2" type="ORF">RBB81_00300</name>
</gene>
<organism evidence="2">
    <name type="scientific">Tunturiibacter gelidiferens</name>
    <dbReference type="NCBI Taxonomy" id="3069689"/>
    <lineage>
        <taxon>Bacteria</taxon>
        <taxon>Pseudomonadati</taxon>
        <taxon>Acidobacteriota</taxon>
        <taxon>Terriglobia</taxon>
        <taxon>Terriglobales</taxon>
        <taxon>Acidobacteriaceae</taxon>
        <taxon>Tunturiibacter</taxon>
    </lineage>
</organism>